<dbReference type="InterPro" id="IPR038947">
    <property type="entry name" value="At3g27210-like"/>
</dbReference>
<dbReference type="AlphaFoldDB" id="A0A453SC84"/>
<protein>
    <submittedName>
        <fullName evidence="2">Uncharacterized protein</fullName>
    </submittedName>
</protein>
<name>A0A453SC84_AEGTS</name>
<feature type="region of interest" description="Disordered" evidence="1">
    <location>
        <begin position="123"/>
        <end position="145"/>
    </location>
</feature>
<dbReference type="PANTHER" id="PTHR34280">
    <property type="entry name" value="OS01G0920100 PROTEIN"/>
    <property type="match status" value="1"/>
</dbReference>
<evidence type="ECO:0000313" key="3">
    <source>
        <dbReference type="Proteomes" id="UP000015105"/>
    </source>
</evidence>
<reference evidence="3" key="2">
    <citation type="journal article" date="2017" name="Nat. Plants">
        <title>The Aegilops tauschii genome reveals multiple impacts of transposons.</title>
        <authorList>
            <person name="Zhao G."/>
            <person name="Zou C."/>
            <person name="Li K."/>
            <person name="Wang K."/>
            <person name="Li T."/>
            <person name="Gao L."/>
            <person name="Zhang X."/>
            <person name="Wang H."/>
            <person name="Yang Z."/>
            <person name="Liu X."/>
            <person name="Jiang W."/>
            <person name="Mao L."/>
            <person name="Kong X."/>
            <person name="Jiao Y."/>
            <person name="Jia J."/>
        </authorList>
    </citation>
    <scope>NUCLEOTIDE SEQUENCE [LARGE SCALE GENOMIC DNA]</scope>
    <source>
        <strain evidence="3">cv. AL8/78</strain>
    </source>
</reference>
<organism evidence="2 3">
    <name type="scientific">Aegilops tauschii subsp. strangulata</name>
    <name type="common">Goatgrass</name>
    <dbReference type="NCBI Taxonomy" id="200361"/>
    <lineage>
        <taxon>Eukaryota</taxon>
        <taxon>Viridiplantae</taxon>
        <taxon>Streptophyta</taxon>
        <taxon>Embryophyta</taxon>
        <taxon>Tracheophyta</taxon>
        <taxon>Spermatophyta</taxon>
        <taxon>Magnoliopsida</taxon>
        <taxon>Liliopsida</taxon>
        <taxon>Poales</taxon>
        <taxon>Poaceae</taxon>
        <taxon>BOP clade</taxon>
        <taxon>Pooideae</taxon>
        <taxon>Triticodae</taxon>
        <taxon>Triticeae</taxon>
        <taxon>Triticinae</taxon>
        <taxon>Aegilops</taxon>
    </lineage>
</organism>
<accession>A0A453SC84</accession>
<evidence type="ECO:0000313" key="2">
    <source>
        <dbReference type="EnsemblPlants" id="AET7Gv20893000.2"/>
    </source>
</evidence>
<reference evidence="2" key="4">
    <citation type="submission" date="2019-03" db="UniProtKB">
        <authorList>
            <consortium name="EnsemblPlants"/>
        </authorList>
    </citation>
    <scope>IDENTIFICATION</scope>
</reference>
<dbReference type="Gramene" id="AET7Gv20893000.2">
    <property type="protein sequence ID" value="AET7Gv20893000.2"/>
    <property type="gene ID" value="AET7Gv20893000"/>
</dbReference>
<dbReference type="EnsemblPlants" id="AET7Gv20893000.2">
    <property type="protein sequence ID" value="AET7Gv20893000.2"/>
    <property type="gene ID" value="AET7Gv20893000"/>
</dbReference>
<proteinExistence type="predicted"/>
<keyword evidence="3" id="KW-1185">Reference proteome</keyword>
<evidence type="ECO:0000256" key="1">
    <source>
        <dbReference type="SAM" id="MobiDB-lite"/>
    </source>
</evidence>
<dbReference type="Proteomes" id="UP000015105">
    <property type="component" value="Chromosome 7D"/>
</dbReference>
<sequence>GTWVLLLHNCCLVVVELFSSWSLLCLNPIVITSKLSIIFHAGSSRDEAFYEASPWLDSDCEDDFFSVNGDGTPARTFSTTASNQATTAAFEPQTKLPTLEAILNSDPLKPAPQTKKLGDLLKEKQESADGAGDISGARGGGRAGRCCIPQLPRVISHRERRN</sequence>
<reference evidence="2" key="3">
    <citation type="journal article" date="2017" name="Nature">
        <title>Genome sequence of the progenitor of the wheat D genome Aegilops tauschii.</title>
        <authorList>
            <person name="Luo M.C."/>
            <person name="Gu Y.Q."/>
            <person name="Puiu D."/>
            <person name="Wang H."/>
            <person name="Twardziok S.O."/>
            <person name="Deal K.R."/>
            <person name="Huo N."/>
            <person name="Zhu T."/>
            <person name="Wang L."/>
            <person name="Wang Y."/>
            <person name="McGuire P.E."/>
            <person name="Liu S."/>
            <person name="Long H."/>
            <person name="Ramasamy R.K."/>
            <person name="Rodriguez J.C."/>
            <person name="Van S.L."/>
            <person name="Yuan L."/>
            <person name="Wang Z."/>
            <person name="Xia Z."/>
            <person name="Xiao L."/>
            <person name="Anderson O.D."/>
            <person name="Ouyang S."/>
            <person name="Liang Y."/>
            <person name="Zimin A.V."/>
            <person name="Pertea G."/>
            <person name="Qi P."/>
            <person name="Bennetzen J.L."/>
            <person name="Dai X."/>
            <person name="Dawson M.W."/>
            <person name="Muller H.G."/>
            <person name="Kugler K."/>
            <person name="Rivarola-Duarte L."/>
            <person name="Spannagl M."/>
            <person name="Mayer K.F.X."/>
            <person name="Lu F.H."/>
            <person name="Bevan M.W."/>
            <person name="Leroy P."/>
            <person name="Li P."/>
            <person name="You F.M."/>
            <person name="Sun Q."/>
            <person name="Liu Z."/>
            <person name="Lyons E."/>
            <person name="Wicker T."/>
            <person name="Salzberg S.L."/>
            <person name="Devos K.M."/>
            <person name="Dvorak J."/>
        </authorList>
    </citation>
    <scope>NUCLEOTIDE SEQUENCE [LARGE SCALE GENOMIC DNA]</scope>
    <source>
        <strain evidence="2">cv. AL8/78</strain>
    </source>
</reference>
<dbReference type="PANTHER" id="PTHR34280:SF1">
    <property type="entry name" value="EXPRESSED PROTEIN"/>
    <property type="match status" value="1"/>
</dbReference>
<reference evidence="2" key="5">
    <citation type="journal article" date="2021" name="G3 (Bethesda)">
        <title>Aegilops tauschii genome assembly Aet v5.0 features greater sequence contiguity and improved annotation.</title>
        <authorList>
            <person name="Wang L."/>
            <person name="Zhu T."/>
            <person name="Rodriguez J.C."/>
            <person name="Deal K.R."/>
            <person name="Dubcovsky J."/>
            <person name="McGuire P.E."/>
            <person name="Lux T."/>
            <person name="Spannagl M."/>
            <person name="Mayer K.F.X."/>
            <person name="Baldrich P."/>
            <person name="Meyers B.C."/>
            <person name="Huo N."/>
            <person name="Gu Y.Q."/>
            <person name="Zhou H."/>
            <person name="Devos K.M."/>
            <person name="Bennetzen J.L."/>
            <person name="Unver T."/>
            <person name="Budak H."/>
            <person name="Gulick P.J."/>
            <person name="Galiba G."/>
            <person name="Kalapos B."/>
            <person name="Nelson D.R."/>
            <person name="Li P."/>
            <person name="You F.M."/>
            <person name="Luo M.C."/>
            <person name="Dvorak J."/>
        </authorList>
    </citation>
    <scope>NUCLEOTIDE SEQUENCE [LARGE SCALE GENOMIC DNA]</scope>
    <source>
        <strain evidence="2">cv. AL8/78</strain>
    </source>
</reference>
<reference evidence="3" key="1">
    <citation type="journal article" date="2014" name="Science">
        <title>Ancient hybridizations among the ancestral genomes of bread wheat.</title>
        <authorList>
            <consortium name="International Wheat Genome Sequencing Consortium,"/>
            <person name="Marcussen T."/>
            <person name="Sandve S.R."/>
            <person name="Heier L."/>
            <person name="Spannagl M."/>
            <person name="Pfeifer M."/>
            <person name="Jakobsen K.S."/>
            <person name="Wulff B.B."/>
            <person name="Steuernagel B."/>
            <person name="Mayer K.F."/>
            <person name="Olsen O.A."/>
        </authorList>
    </citation>
    <scope>NUCLEOTIDE SEQUENCE [LARGE SCALE GENOMIC DNA]</scope>
    <source>
        <strain evidence="3">cv. AL8/78</strain>
    </source>
</reference>